<dbReference type="EMBL" id="JADIMU010000024">
    <property type="protein sequence ID" value="MBO8442860.1"/>
    <property type="molecule type" value="Genomic_DNA"/>
</dbReference>
<protein>
    <submittedName>
        <fullName evidence="1">Uncharacterized protein</fullName>
    </submittedName>
</protein>
<proteinExistence type="predicted"/>
<dbReference type="Proteomes" id="UP000823633">
    <property type="component" value="Unassembled WGS sequence"/>
</dbReference>
<accession>A0A9D9H6H1</accession>
<dbReference type="InterPro" id="IPR027417">
    <property type="entry name" value="P-loop_NTPase"/>
</dbReference>
<reference evidence="1" key="1">
    <citation type="submission" date="2020-10" db="EMBL/GenBank/DDBJ databases">
        <authorList>
            <person name="Gilroy R."/>
        </authorList>
    </citation>
    <scope>NUCLEOTIDE SEQUENCE</scope>
    <source>
        <strain evidence="1">11167</strain>
    </source>
</reference>
<dbReference type="AlphaFoldDB" id="A0A9D9H6H1"/>
<gene>
    <name evidence="1" type="ORF">IAC42_03790</name>
</gene>
<reference evidence="1" key="2">
    <citation type="journal article" date="2021" name="PeerJ">
        <title>Extensive microbial diversity within the chicken gut microbiome revealed by metagenomics and culture.</title>
        <authorList>
            <person name="Gilroy R."/>
            <person name="Ravi A."/>
            <person name="Getino M."/>
            <person name="Pursley I."/>
            <person name="Horton D.L."/>
            <person name="Alikhan N.F."/>
            <person name="Baker D."/>
            <person name="Gharbi K."/>
            <person name="Hall N."/>
            <person name="Watson M."/>
            <person name="Adriaenssens E.M."/>
            <person name="Foster-Nyarko E."/>
            <person name="Jarju S."/>
            <person name="Secka A."/>
            <person name="Antonio M."/>
            <person name="Oren A."/>
            <person name="Chaudhuri R.R."/>
            <person name="La Ragione R."/>
            <person name="Hildebrand F."/>
            <person name="Pallen M.J."/>
        </authorList>
    </citation>
    <scope>NUCLEOTIDE SEQUENCE</scope>
    <source>
        <strain evidence="1">11167</strain>
    </source>
</reference>
<name>A0A9D9H6H1_9SPIR</name>
<organism evidence="1 2">
    <name type="scientific">Candidatus Aphodenecus pullistercoris</name>
    <dbReference type="NCBI Taxonomy" id="2840669"/>
    <lineage>
        <taxon>Bacteria</taxon>
        <taxon>Pseudomonadati</taxon>
        <taxon>Spirochaetota</taxon>
        <taxon>Spirochaetia</taxon>
        <taxon>Spirochaetales</taxon>
        <taxon>Candidatus Aphodenecus</taxon>
    </lineage>
</organism>
<sequence>MRLTLLCAQRNGGKTSHILSHYSGQKGFATVSPDRSKLSLFLLDLETGERRLLMYRKDPEVPYDLIQETFDWANSRMMRLDSGLLVLDECGWMDLEGRAFAPALHHIRSCHSLSAILSVRTSFVEDYRRFFTPEEVEVISL</sequence>
<comment type="caution">
    <text evidence="1">The sequence shown here is derived from an EMBL/GenBank/DDBJ whole genome shotgun (WGS) entry which is preliminary data.</text>
</comment>
<dbReference type="Gene3D" id="3.40.50.300">
    <property type="entry name" value="P-loop containing nucleotide triphosphate hydrolases"/>
    <property type="match status" value="1"/>
</dbReference>
<evidence type="ECO:0000313" key="2">
    <source>
        <dbReference type="Proteomes" id="UP000823633"/>
    </source>
</evidence>
<evidence type="ECO:0000313" key="1">
    <source>
        <dbReference type="EMBL" id="MBO8442860.1"/>
    </source>
</evidence>